<dbReference type="PANTHER" id="PTHR39594">
    <property type="entry name" value="PROTEIN YCHQ"/>
    <property type="match status" value="1"/>
</dbReference>
<organism evidence="2 3">
    <name type="scientific">Arenimonas caeni</name>
    <dbReference type="NCBI Taxonomy" id="2058085"/>
    <lineage>
        <taxon>Bacteria</taxon>
        <taxon>Pseudomonadati</taxon>
        <taxon>Pseudomonadota</taxon>
        <taxon>Gammaproteobacteria</taxon>
        <taxon>Lysobacterales</taxon>
        <taxon>Lysobacteraceae</taxon>
        <taxon>Arenimonas</taxon>
    </lineage>
</organism>
<dbReference type="AlphaFoldDB" id="A0A2P6M7Y5"/>
<dbReference type="Proteomes" id="UP000241736">
    <property type="component" value="Unassembled WGS sequence"/>
</dbReference>
<feature type="transmembrane region" description="Helical" evidence="1">
    <location>
        <begin position="12"/>
        <end position="32"/>
    </location>
</feature>
<evidence type="ECO:0000313" key="2">
    <source>
        <dbReference type="EMBL" id="PRH82093.1"/>
    </source>
</evidence>
<evidence type="ECO:0000313" key="3">
    <source>
        <dbReference type="Proteomes" id="UP000241736"/>
    </source>
</evidence>
<feature type="transmembrane region" description="Helical" evidence="1">
    <location>
        <begin position="44"/>
        <end position="64"/>
    </location>
</feature>
<keyword evidence="1" id="KW-1133">Transmembrane helix</keyword>
<comment type="caution">
    <text evidence="2">The sequence shown here is derived from an EMBL/GenBank/DDBJ whole genome shotgun (WGS) entry which is preliminary data.</text>
</comment>
<evidence type="ECO:0008006" key="4">
    <source>
        <dbReference type="Google" id="ProtNLM"/>
    </source>
</evidence>
<keyword evidence="1" id="KW-0812">Transmembrane</keyword>
<dbReference type="GO" id="GO:0005886">
    <property type="term" value="C:plasma membrane"/>
    <property type="evidence" value="ECO:0007669"/>
    <property type="project" value="TreeGrafter"/>
</dbReference>
<dbReference type="EMBL" id="PVLF01000014">
    <property type="protein sequence ID" value="PRH82093.1"/>
    <property type="molecule type" value="Genomic_DNA"/>
</dbReference>
<dbReference type="OrthoDB" id="5588650at2"/>
<dbReference type="PIRSF" id="PIRSF005610">
    <property type="entry name" value="SirB"/>
    <property type="match status" value="1"/>
</dbReference>
<dbReference type="InterPro" id="IPR007360">
    <property type="entry name" value="SirB"/>
</dbReference>
<dbReference type="PANTHER" id="PTHR39594:SF1">
    <property type="entry name" value="PROTEIN YCHQ"/>
    <property type="match status" value="1"/>
</dbReference>
<keyword evidence="1" id="KW-0472">Membrane</keyword>
<sequence>MLEFYFQIKMVHIASVLASGGLFAVRGALVLAGVRWANHALLRYTSYTIDTVLLTAALMLLTALKLNPFVVPWLSVKLALLVVYVVLGSLALKRARSRKARALFYAAALATFAFMYFVARTHHPLGILQGLAA</sequence>
<gene>
    <name evidence="2" type="ORF">C6N40_09520</name>
</gene>
<protein>
    <recommendedName>
        <fullName evidence="4">Regulator SirB</fullName>
    </recommendedName>
</protein>
<proteinExistence type="predicted"/>
<name>A0A2P6M7Y5_9GAMM</name>
<reference evidence="2 3" key="1">
    <citation type="submission" date="2018-03" db="EMBL/GenBank/DDBJ databases">
        <title>Arenimonas caeni sp. nov., isolated from activated sludge.</title>
        <authorList>
            <person name="Liu H."/>
        </authorList>
    </citation>
    <scope>NUCLEOTIDE SEQUENCE [LARGE SCALE GENOMIC DNA]</scope>
    <source>
        <strain evidence="3">z29</strain>
    </source>
</reference>
<dbReference type="Pfam" id="PF04247">
    <property type="entry name" value="SirB"/>
    <property type="match status" value="1"/>
</dbReference>
<accession>A0A2P6M7Y5</accession>
<feature type="transmembrane region" description="Helical" evidence="1">
    <location>
        <begin position="70"/>
        <end position="90"/>
    </location>
</feature>
<dbReference type="RefSeq" id="WP_106990850.1">
    <property type="nucleotide sequence ID" value="NZ_JAVEVW010000231.1"/>
</dbReference>
<feature type="transmembrane region" description="Helical" evidence="1">
    <location>
        <begin position="102"/>
        <end position="119"/>
    </location>
</feature>
<keyword evidence="3" id="KW-1185">Reference proteome</keyword>
<evidence type="ECO:0000256" key="1">
    <source>
        <dbReference type="SAM" id="Phobius"/>
    </source>
</evidence>